<dbReference type="Proteomes" id="UP000469385">
    <property type="component" value="Unassembled WGS sequence"/>
</dbReference>
<proteinExistence type="inferred from homology"/>
<dbReference type="PANTHER" id="PTHR42928">
    <property type="entry name" value="TRICARBOXYLATE-BINDING PROTEIN"/>
    <property type="match status" value="1"/>
</dbReference>
<evidence type="ECO:0000313" key="3">
    <source>
        <dbReference type="EMBL" id="MVQ28985.1"/>
    </source>
</evidence>
<dbReference type="PANTHER" id="PTHR42928:SF5">
    <property type="entry name" value="BLR1237 PROTEIN"/>
    <property type="match status" value="1"/>
</dbReference>
<dbReference type="CDD" id="cd13578">
    <property type="entry name" value="PBP2_Bug27"/>
    <property type="match status" value="1"/>
</dbReference>
<evidence type="ECO:0000313" key="4">
    <source>
        <dbReference type="Proteomes" id="UP000469385"/>
    </source>
</evidence>
<dbReference type="InterPro" id="IPR042100">
    <property type="entry name" value="Bug_dom1"/>
</dbReference>
<dbReference type="Pfam" id="PF03401">
    <property type="entry name" value="TctC"/>
    <property type="match status" value="1"/>
</dbReference>
<reference evidence="3 4" key="1">
    <citation type="submission" date="2019-12" db="EMBL/GenBank/DDBJ databases">
        <authorList>
            <person name="Huq M.A."/>
        </authorList>
    </citation>
    <scope>NUCLEOTIDE SEQUENCE [LARGE SCALE GENOMIC DNA]</scope>
    <source>
        <strain evidence="3 4">MAH-25</strain>
    </source>
</reference>
<sequence>MGAAWRSPCATADRGSAGSAGHGFSRGAARSCPRSRGVGNGPRGAAAAAGLDPIPKRGARRTVQASAPPGDAVNLPKILVAGALAAFALASQAAFPDKPIRIVVAFAPGSSTDVVARSLAQNLTVAFGQPVVVDNRPGAGGNIATVQVAKAAPDGYTLLVHSVAYAINPSMFGSAGYQVGDLAAVAMAGVAPNMLYVHPDVKAGNLKELTALMKKGGMSYASSGNGTTTQLGAELLFRNLLQVDVTHVPFQPAAAANAVVSGQVPIGSTSMPPVVQLARAGKVRPIAVTSLKRSPALPEVPTVAELGHPGFEANTWIALFAPAGTPTEVLDRLNTEINKVLLYKTLTENFAALSLDVVRMDRPQLTSYVAAEAAKWGGVVRRIGVKVD</sequence>
<dbReference type="Gene3D" id="3.40.190.150">
    <property type="entry name" value="Bordetella uptake gene, domain 1"/>
    <property type="match status" value="1"/>
</dbReference>
<comment type="similarity">
    <text evidence="1">Belongs to the UPF0065 (bug) family.</text>
</comment>
<feature type="region of interest" description="Disordered" evidence="2">
    <location>
        <begin position="1"/>
        <end position="68"/>
    </location>
</feature>
<dbReference type="AlphaFoldDB" id="A0A6N8IR17"/>
<dbReference type="Gene3D" id="3.40.190.10">
    <property type="entry name" value="Periplasmic binding protein-like II"/>
    <property type="match status" value="1"/>
</dbReference>
<dbReference type="EMBL" id="WSEL01000003">
    <property type="protein sequence ID" value="MVQ28985.1"/>
    <property type="molecule type" value="Genomic_DNA"/>
</dbReference>
<keyword evidence="4" id="KW-1185">Reference proteome</keyword>
<dbReference type="InterPro" id="IPR005064">
    <property type="entry name" value="BUG"/>
</dbReference>
<comment type="caution">
    <text evidence="3">The sequence shown here is derived from an EMBL/GenBank/DDBJ whole genome shotgun (WGS) entry which is preliminary data.</text>
</comment>
<name>A0A6N8IR17_9BURK</name>
<gene>
    <name evidence="3" type="ORF">GON04_05995</name>
</gene>
<organism evidence="3 4">
    <name type="scientific">Ramlibacter pinisoli</name>
    <dbReference type="NCBI Taxonomy" id="2682844"/>
    <lineage>
        <taxon>Bacteria</taxon>
        <taxon>Pseudomonadati</taxon>
        <taxon>Pseudomonadota</taxon>
        <taxon>Betaproteobacteria</taxon>
        <taxon>Burkholderiales</taxon>
        <taxon>Comamonadaceae</taxon>
        <taxon>Ramlibacter</taxon>
    </lineage>
</organism>
<accession>A0A6N8IR17</accession>
<evidence type="ECO:0000256" key="1">
    <source>
        <dbReference type="ARBA" id="ARBA00006987"/>
    </source>
</evidence>
<evidence type="ECO:0000256" key="2">
    <source>
        <dbReference type="SAM" id="MobiDB-lite"/>
    </source>
</evidence>
<protein>
    <submittedName>
        <fullName evidence="3">Tripartite tricarboxylate transporter substrate binding protein</fullName>
    </submittedName>
</protein>
<dbReference type="SUPFAM" id="SSF53850">
    <property type="entry name" value="Periplasmic binding protein-like II"/>
    <property type="match status" value="1"/>
</dbReference>